<gene>
    <name evidence="3" type="ORF">A4R43_12650</name>
</gene>
<name>A0A344L5H4_9PSEU</name>
<dbReference type="Proteomes" id="UP000250434">
    <property type="component" value="Chromosome"/>
</dbReference>
<keyword evidence="4" id="KW-1185">Reference proteome</keyword>
<evidence type="ECO:0000313" key="3">
    <source>
        <dbReference type="EMBL" id="AXB43298.1"/>
    </source>
</evidence>
<dbReference type="Gene3D" id="3.40.309.10">
    <property type="entry name" value="Aldehyde Dehydrogenase, Chain A, domain 2"/>
    <property type="match status" value="1"/>
</dbReference>
<dbReference type="AlphaFoldDB" id="A0A344L5H4"/>
<dbReference type="InterPro" id="IPR016163">
    <property type="entry name" value="Ald_DH_C"/>
</dbReference>
<dbReference type="InterPro" id="IPR015590">
    <property type="entry name" value="Aldehyde_DH_dom"/>
</dbReference>
<reference evidence="3 4" key="1">
    <citation type="submission" date="2016-04" db="EMBL/GenBank/DDBJ databases">
        <title>Complete genome sequence and analysis of deep-sea sediment isolate, Amycolatopsis sp. WP1.</title>
        <authorList>
            <person name="Wang H."/>
            <person name="Chen S."/>
            <person name="Wu Q."/>
        </authorList>
    </citation>
    <scope>NUCLEOTIDE SEQUENCE [LARGE SCALE GENOMIC DNA]</scope>
    <source>
        <strain evidence="3 4">WP1</strain>
    </source>
</reference>
<dbReference type="GO" id="GO:0004777">
    <property type="term" value="F:succinate-semialdehyde dehydrogenase (NAD+) activity"/>
    <property type="evidence" value="ECO:0007669"/>
    <property type="project" value="TreeGrafter"/>
</dbReference>
<dbReference type="InterPro" id="IPR047110">
    <property type="entry name" value="GABD/Sad-like"/>
</dbReference>
<dbReference type="PANTHER" id="PTHR43217:SF1">
    <property type="entry name" value="SUCCINATE SEMIALDEHYDE DEHYDROGENASE [NAD(P)+] SAD"/>
    <property type="match status" value="1"/>
</dbReference>
<dbReference type="InterPro" id="IPR016161">
    <property type="entry name" value="Ald_DH/histidinol_DH"/>
</dbReference>
<dbReference type="Gene3D" id="3.40.605.10">
    <property type="entry name" value="Aldehyde Dehydrogenase, Chain A, domain 1"/>
    <property type="match status" value="1"/>
</dbReference>
<keyword evidence="1" id="KW-0560">Oxidoreductase</keyword>
<sequence>MSETSIDLAGLFGADVFSTSAGPYRGVDDQFTLNVIRVLLSRWDELVDVLTAIATRPAAVDELRRSISCLAGASWELGRHQPRRIRELAVFLPSNNILYSYVLFGLIPARYSDAVVIRPSARVADTARAVHRILSTDPLLAGDFPIEFAELSQRQFVRRCAAADAVVFTGQASNAETVAAQLTANPLFLAFGSGPNPVVAGPKADLARVVSDVLRVRTYNSGQDCLCPDVIFAHESVADDLVSGFEQSIRRLNVGARTEHDVDVAPLVYADAVAEIGSFLHHHRAHVRAGGAVSEETGLVQPTLLDLPWDENFHPPEFFGPVFCVVRYRDLAGLRRWAAKPAEARRGMYLSQYGAEDLTGDVFGTSVVLHEQITLDMENGNEPLGGYGFDASHVRRGATVLARPLLLSAELGRDSLIGLAGVS</sequence>
<dbReference type="SUPFAM" id="SSF53720">
    <property type="entry name" value="ALDH-like"/>
    <property type="match status" value="1"/>
</dbReference>
<evidence type="ECO:0000259" key="2">
    <source>
        <dbReference type="Pfam" id="PF00171"/>
    </source>
</evidence>
<dbReference type="EMBL" id="CP015163">
    <property type="protein sequence ID" value="AXB43298.1"/>
    <property type="molecule type" value="Genomic_DNA"/>
</dbReference>
<evidence type="ECO:0000256" key="1">
    <source>
        <dbReference type="ARBA" id="ARBA00023002"/>
    </source>
</evidence>
<dbReference type="PANTHER" id="PTHR43217">
    <property type="entry name" value="SUCCINATE SEMIALDEHYDE DEHYDROGENASE [NAD(P)+] SAD"/>
    <property type="match status" value="1"/>
</dbReference>
<dbReference type="Pfam" id="PF00171">
    <property type="entry name" value="Aldedh"/>
    <property type="match status" value="1"/>
</dbReference>
<accession>A0A344L5H4</accession>
<dbReference type="KEGG" id="aab:A4R43_12650"/>
<feature type="domain" description="Aldehyde dehydrogenase" evidence="2">
    <location>
        <begin position="161"/>
        <end position="337"/>
    </location>
</feature>
<proteinExistence type="predicted"/>
<dbReference type="RefSeq" id="WP_205215315.1">
    <property type="nucleotide sequence ID" value="NZ_CP015163.1"/>
</dbReference>
<dbReference type="InterPro" id="IPR016162">
    <property type="entry name" value="Ald_DH_N"/>
</dbReference>
<protein>
    <recommendedName>
        <fullName evidence="2">Aldehyde dehydrogenase domain-containing protein</fullName>
    </recommendedName>
</protein>
<evidence type="ECO:0000313" key="4">
    <source>
        <dbReference type="Proteomes" id="UP000250434"/>
    </source>
</evidence>
<organism evidence="3 4">
    <name type="scientific">Amycolatopsis albispora</name>
    <dbReference type="NCBI Taxonomy" id="1804986"/>
    <lineage>
        <taxon>Bacteria</taxon>
        <taxon>Bacillati</taxon>
        <taxon>Actinomycetota</taxon>
        <taxon>Actinomycetes</taxon>
        <taxon>Pseudonocardiales</taxon>
        <taxon>Pseudonocardiaceae</taxon>
        <taxon>Amycolatopsis</taxon>
    </lineage>
</organism>